<sequence length="251" mass="27520">MTPLIPTEDELHAYVDGQLDDGRRREVEAWLEATPEWAETVAAWKRDAERLRAALANPRALPPAPQLEPSAIRRSLRARTRQRVALAAALVLTAGVGAVGGWVARSMTMAATLPPMEDALQAYRLFAMDQAHALELDASKSDDLKRWLVRNLGPRAAVPDLQAHGFTLLGGQLLSTDAGAAALLLYEARDGRRLGFYMRPGTRVPGRTKGLRQDGVLLTHYWFRDGYGFAVISLSDDPRADEVKEALDAST</sequence>
<dbReference type="InterPro" id="IPR041916">
    <property type="entry name" value="Anti_sigma_zinc_sf"/>
</dbReference>
<dbReference type="RefSeq" id="WP_095984842.1">
    <property type="nucleotide sequence ID" value="NZ_CP022098.1"/>
</dbReference>
<name>A0A250IYI8_9BACT</name>
<evidence type="ECO:0000313" key="2">
    <source>
        <dbReference type="EMBL" id="ATB36363.1"/>
    </source>
</evidence>
<keyword evidence="1" id="KW-0812">Transmembrane</keyword>
<dbReference type="AlphaFoldDB" id="A0A250IYI8"/>
<dbReference type="Proteomes" id="UP000217257">
    <property type="component" value="Chromosome"/>
</dbReference>
<dbReference type="Gene3D" id="1.10.10.1320">
    <property type="entry name" value="Anti-sigma factor, zinc-finger domain"/>
    <property type="match status" value="1"/>
</dbReference>
<dbReference type="EMBL" id="CP022098">
    <property type="protein sequence ID" value="ATB36363.1"/>
    <property type="molecule type" value="Genomic_DNA"/>
</dbReference>
<evidence type="ECO:0000256" key="1">
    <source>
        <dbReference type="SAM" id="Phobius"/>
    </source>
</evidence>
<evidence type="ECO:0008006" key="4">
    <source>
        <dbReference type="Google" id="ProtNLM"/>
    </source>
</evidence>
<reference evidence="2 3" key="1">
    <citation type="submission" date="2017-06" db="EMBL/GenBank/DDBJ databases">
        <title>Sequencing and comparative analysis of myxobacterial genomes.</title>
        <authorList>
            <person name="Rupp O."/>
            <person name="Goesmann A."/>
            <person name="Sogaard-Andersen L."/>
        </authorList>
    </citation>
    <scope>NUCLEOTIDE SEQUENCE [LARGE SCALE GENOMIC DNA]</scope>
    <source>
        <strain evidence="2 3">DSM 52655</strain>
    </source>
</reference>
<evidence type="ECO:0000313" key="3">
    <source>
        <dbReference type="Proteomes" id="UP000217257"/>
    </source>
</evidence>
<accession>A0A250IYI8</accession>
<keyword evidence="1" id="KW-0472">Membrane</keyword>
<proteinExistence type="predicted"/>
<feature type="transmembrane region" description="Helical" evidence="1">
    <location>
        <begin position="84"/>
        <end position="104"/>
    </location>
</feature>
<protein>
    <recommendedName>
        <fullName evidence="4">Anti-sigma factor</fullName>
    </recommendedName>
</protein>
<dbReference type="KEGG" id="cfus:CYFUS_001777"/>
<gene>
    <name evidence="2" type="ORF">CYFUS_001777</name>
</gene>
<organism evidence="2 3">
    <name type="scientific">Cystobacter fuscus</name>
    <dbReference type="NCBI Taxonomy" id="43"/>
    <lineage>
        <taxon>Bacteria</taxon>
        <taxon>Pseudomonadati</taxon>
        <taxon>Myxococcota</taxon>
        <taxon>Myxococcia</taxon>
        <taxon>Myxococcales</taxon>
        <taxon>Cystobacterineae</taxon>
        <taxon>Archangiaceae</taxon>
        <taxon>Cystobacter</taxon>
    </lineage>
</organism>
<keyword evidence="1" id="KW-1133">Transmembrane helix</keyword>